<comment type="caution">
    <text evidence="1">The sequence shown here is derived from an EMBL/GenBank/DDBJ whole genome shotgun (WGS) entry which is preliminary data.</text>
</comment>
<dbReference type="Proteomes" id="UP000285201">
    <property type="component" value="Unassembled WGS sequence"/>
</dbReference>
<dbReference type="AlphaFoldDB" id="A0A415ME74"/>
<name>A0A415ME74_9FIRM</name>
<proteinExistence type="predicted"/>
<dbReference type="RefSeq" id="WP_118370094.1">
    <property type="nucleotide sequence ID" value="NZ_QROY01000002.1"/>
</dbReference>
<gene>
    <name evidence="1" type="ORF">DW007_03085</name>
</gene>
<organism evidence="1 2">
    <name type="scientific">Lachnospira eligens</name>
    <dbReference type="NCBI Taxonomy" id="39485"/>
    <lineage>
        <taxon>Bacteria</taxon>
        <taxon>Bacillati</taxon>
        <taxon>Bacillota</taxon>
        <taxon>Clostridia</taxon>
        <taxon>Lachnospirales</taxon>
        <taxon>Lachnospiraceae</taxon>
        <taxon>Lachnospira</taxon>
    </lineage>
</organism>
<reference evidence="1 2" key="1">
    <citation type="submission" date="2018-08" db="EMBL/GenBank/DDBJ databases">
        <title>A genome reference for cultivated species of the human gut microbiota.</title>
        <authorList>
            <person name="Zou Y."/>
            <person name="Xue W."/>
            <person name="Luo G."/>
        </authorList>
    </citation>
    <scope>NUCLEOTIDE SEQUENCE [LARGE SCALE GENOMIC DNA]</scope>
    <source>
        <strain evidence="1 2">AF36-7BH</strain>
    </source>
</reference>
<accession>A0A415ME74</accession>
<evidence type="ECO:0000313" key="2">
    <source>
        <dbReference type="Proteomes" id="UP000285201"/>
    </source>
</evidence>
<dbReference type="EMBL" id="QROY01000002">
    <property type="protein sequence ID" value="RHL71147.1"/>
    <property type="molecule type" value="Genomic_DNA"/>
</dbReference>
<protein>
    <submittedName>
        <fullName evidence="1">Uncharacterized protein</fullName>
    </submittedName>
</protein>
<evidence type="ECO:0000313" key="1">
    <source>
        <dbReference type="EMBL" id="RHL71147.1"/>
    </source>
</evidence>
<sequence length="106" mass="12226">MQILDKAITPDGIEIELHDLSREHKLPDYNGMIITFCTVAKNTFPEGKGWYSQKGKEFRSSIYSWGEYTKDMIKADYEALKNGTKTLADLKAHLWNHQRDCFVLGL</sequence>